<dbReference type="InterPro" id="IPR053896">
    <property type="entry name" value="BTN3A2-like_Ig-C"/>
</dbReference>
<dbReference type="SMART" id="SM00406">
    <property type="entry name" value="IGv"/>
    <property type="match status" value="1"/>
</dbReference>
<dbReference type="Ensembl" id="ENSAPOT00000024213.1">
    <property type="protein sequence ID" value="ENSAPOP00000031328.1"/>
    <property type="gene ID" value="ENSAPOG00000018470.1"/>
</dbReference>
<evidence type="ECO:0000313" key="13">
    <source>
        <dbReference type="Proteomes" id="UP000257200"/>
    </source>
</evidence>
<dbReference type="InterPro" id="IPR007110">
    <property type="entry name" value="Ig-like_dom"/>
</dbReference>
<dbReference type="InterPro" id="IPR013106">
    <property type="entry name" value="Ig_V-set"/>
</dbReference>
<dbReference type="GO" id="GO:0001817">
    <property type="term" value="P:regulation of cytokine production"/>
    <property type="evidence" value="ECO:0007669"/>
    <property type="project" value="TreeGrafter"/>
</dbReference>
<dbReference type="GO" id="GO:0009897">
    <property type="term" value="C:external side of plasma membrane"/>
    <property type="evidence" value="ECO:0007669"/>
    <property type="project" value="TreeGrafter"/>
</dbReference>
<dbReference type="AlphaFoldDB" id="A0A3Q1GLI2"/>
<dbReference type="Proteomes" id="UP000257200">
    <property type="component" value="Unplaced"/>
</dbReference>
<evidence type="ECO:0000256" key="6">
    <source>
        <dbReference type="ARBA" id="ARBA00023157"/>
    </source>
</evidence>
<evidence type="ECO:0000256" key="4">
    <source>
        <dbReference type="ARBA" id="ARBA00022989"/>
    </source>
</evidence>
<dbReference type="GeneTree" id="ENSGT01050000244843"/>
<dbReference type="Gene3D" id="2.60.40.10">
    <property type="entry name" value="Immunoglobulins"/>
    <property type="match status" value="2"/>
</dbReference>
<sequence>MSRMNQQRRPLAFSDSLVLLLHVISWLFLLQSHRVSSSDVSLVTGRSQMIVAFAGDNVTLPCHLKPEIDASALMLEWARPDLSPGFVHVWANNREYVLDKQPSYRGRTSLFTNKLQLGDISLKLFNVTLSDEGTYRCRVPQLDREAFVKLVVCVVSTPVVLVMSKQSSAVELECKSAGWYPEPEVLWLDGEGNLLSAGPTETVRGPDGLYTVSSRVTLEERHNNFTCRVQLTNIKQSRETWIHVPVPSRYVKEVVLVLGLLGVVLAIAATLYRWHKSLHIPMYGNYEKQR</sequence>
<comment type="subcellular location">
    <subcellularLocation>
        <location evidence="1">Membrane</location>
    </subcellularLocation>
</comment>
<dbReference type="InterPro" id="IPR050504">
    <property type="entry name" value="IgSF_BTN/MOG"/>
</dbReference>
<dbReference type="InterPro" id="IPR036179">
    <property type="entry name" value="Ig-like_dom_sf"/>
</dbReference>
<dbReference type="PANTHER" id="PTHR24100">
    <property type="entry name" value="BUTYROPHILIN"/>
    <property type="match status" value="1"/>
</dbReference>
<keyword evidence="13" id="KW-1185">Reference proteome</keyword>
<dbReference type="InterPro" id="IPR003599">
    <property type="entry name" value="Ig_sub"/>
</dbReference>
<dbReference type="Pfam" id="PF07686">
    <property type="entry name" value="V-set"/>
    <property type="match status" value="1"/>
</dbReference>
<evidence type="ECO:0000256" key="3">
    <source>
        <dbReference type="ARBA" id="ARBA00022729"/>
    </source>
</evidence>
<keyword evidence="8" id="KW-0393">Immunoglobulin domain</keyword>
<evidence type="ECO:0000313" key="12">
    <source>
        <dbReference type="Ensembl" id="ENSAPOP00000031328.1"/>
    </source>
</evidence>
<dbReference type="Pfam" id="PF22705">
    <property type="entry name" value="C2-set_3"/>
    <property type="match status" value="1"/>
</dbReference>
<accession>A0A3Q1GLI2</accession>
<feature type="domain" description="Ig-like" evidence="11">
    <location>
        <begin position="55"/>
        <end position="139"/>
    </location>
</feature>
<keyword evidence="7" id="KW-0325">Glycoprotein</keyword>
<keyword evidence="2 10" id="KW-0812">Transmembrane</keyword>
<dbReference type="STRING" id="80966.ENSAPOP00000031328"/>
<reference evidence="12" key="2">
    <citation type="submission" date="2025-09" db="UniProtKB">
        <authorList>
            <consortium name="Ensembl"/>
        </authorList>
    </citation>
    <scope>IDENTIFICATION</scope>
</reference>
<protein>
    <recommendedName>
        <fullName evidence="11">Ig-like domain-containing protein</fullName>
    </recommendedName>
</protein>
<dbReference type="GO" id="GO:0005102">
    <property type="term" value="F:signaling receptor binding"/>
    <property type="evidence" value="ECO:0007669"/>
    <property type="project" value="TreeGrafter"/>
</dbReference>
<keyword evidence="6" id="KW-1015">Disulfide bond</keyword>
<dbReference type="InParanoid" id="A0A3Q1GLI2"/>
<dbReference type="SUPFAM" id="SSF48726">
    <property type="entry name" value="Immunoglobulin"/>
    <property type="match status" value="2"/>
</dbReference>
<keyword evidence="4 10" id="KW-1133">Transmembrane helix</keyword>
<reference evidence="12" key="1">
    <citation type="submission" date="2025-08" db="UniProtKB">
        <authorList>
            <consortium name="Ensembl"/>
        </authorList>
    </citation>
    <scope>IDENTIFICATION</scope>
</reference>
<dbReference type="FunFam" id="2.60.40.10:FF:000142">
    <property type="entry name" value="V-set domain-containing T-cell activation inhibitor 1"/>
    <property type="match status" value="1"/>
</dbReference>
<dbReference type="FunFam" id="2.60.40.10:FF:000088">
    <property type="entry name" value="Butyrophilin subfamily 1 member A1"/>
    <property type="match status" value="1"/>
</dbReference>
<evidence type="ECO:0000256" key="2">
    <source>
        <dbReference type="ARBA" id="ARBA00022692"/>
    </source>
</evidence>
<feature type="transmembrane region" description="Helical" evidence="10">
    <location>
        <begin position="254"/>
        <end position="272"/>
    </location>
</feature>
<evidence type="ECO:0000259" key="11">
    <source>
        <dbReference type="PROSITE" id="PS50835"/>
    </source>
</evidence>
<feature type="domain" description="Ig-like" evidence="11">
    <location>
        <begin position="140"/>
        <end position="243"/>
    </location>
</feature>
<evidence type="ECO:0000256" key="7">
    <source>
        <dbReference type="ARBA" id="ARBA00023180"/>
    </source>
</evidence>
<comment type="similarity">
    <text evidence="9">Belongs to the SKINT family.</text>
</comment>
<dbReference type="GO" id="GO:0050852">
    <property type="term" value="P:T cell receptor signaling pathway"/>
    <property type="evidence" value="ECO:0007669"/>
    <property type="project" value="TreeGrafter"/>
</dbReference>
<dbReference type="GO" id="GO:1903037">
    <property type="term" value="P:regulation of leukocyte cell-cell adhesion"/>
    <property type="evidence" value="ECO:0007669"/>
    <property type="project" value="UniProtKB-ARBA"/>
</dbReference>
<evidence type="ECO:0000256" key="10">
    <source>
        <dbReference type="SAM" id="Phobius"/>
    </source>
</evidence>
<keyword evidence="3" id="KW-0732">Signal</keyword>
<dbReference type="InterPro" id="IPR013783">
    <property type="entry name" value="Ig-like_fold"/>
</dbReference>
<evidence type="ECO:0000256" key="1">
    <source>
        <dbReference type="ARBA" id="ARBA00004370"/>
    </source>
</evidence>
<dbReference type="SMART" id="SM00409">
    <property type="entry name" value="IG"/>
    <property type="match status" value="2"/>
</dbReference>
<evidence type="ECO:0000256" key="9">
    <source>
        <dbReference type="ARBA" id="ARBA00038221"/>
    </source>
</evidence>
<name>A0A3Q1GLI2_9TELE</name>
<dbReference type="GO" id="GO:0050863">
    <property type="term" value="P:regulation of T cell activation"/>
    <property type="evidence" value="ECO:0007669"/>
    <property type="project" value="UniProtKB-ARBA"/>
</dbReference>
<dbReference type="GO" id="GO:0042110">
    <property type="term" value="P:T cell activation"/>
    <property type="evidence" value="ECO:0007669"/>
    <property type="project" value="UniProtKB-ARBA"/>
</dbReference>
<dbReference type="PANTHER" id="PTHR24100:SF151">
    <property type="entry name" value="ICOS LIGAND"/>
    <property type="match status" value="1"/>
</dbReference>
<evidence type="ECO:0000256" key="8">
    <source>
        <dbReference type="ARBA" id="ARBA00023319"/>
    </source>
</evidence>
<keyword evidence="5 10" id="KW-0472">Membrane</keyword>
<proteinExistence type="inferred from homology"/>
<evidence type="ECO:0000256" key="5">
    <source>
        <dbReference type="ARBA" id="ARBA00023136"/>
    </source>
</evidence>
<dbReference type="PROSITE" id="PS50835">
    <property type="entry name" value="IG_LIKE"/>
    <property type="match status" value="2"/>
</dbReference>
<organism evidence="12 13">
    <name type="scientific">Acanthochromis polyacanthus</name>
    <name type="common">spiny chromis</name>
    <dbReference type="NCBI Taxonomy" id="80966"/>
    <lineage>
        <taxon>Eukaryota</taxon>
        <taxon>Metazoa</taxon>
        <taxon>Chordata</taxon>
        <taxon>Craniata</taxon>
        <taxon>Vertebrata</taxon>
        <taxon>Euteleostomi</taxon>
        <taxon>Actinopterygii</taxon>
        <taxon>Neopterygii</taxon>
        <taxon>Teleostei</taxon>
        <taxon>Neoteleostei</taxon>
        <taxon>Acanthomorphata</taxon>
        <taxon>Ovalentaria</taxon>
        <taxon>Pomacentridae</taxon>
        <taxon>Acanthochromis</taxon>
    </lineage>
</organism>